<dbReference type="CDD" id="cd02440">
    <property type="entry name" value="AdoMet_MTases"/>
    <property type="match status" value="1"/>
</dbReference>
<keyword evidence="1" id="KW-0597">Phosphoprotein</keyword>
<gene>
    <name evidence="5" type="ORF">QU605_14350</name>
</gene>
<keyword evidence="3" id="KW-0808">Transferase</keyword>
<keyword evidence="2 5" id="KW-0489">Methyltransferase</keyword>
<dbReference type="PANTHER" id="PTHR32183">
    <property type="match status" value="1"/>
</dbReference>
<organism evidence="5 6">
    <name type="scientific">Robiginitalea aurantiaca</name>
    <dbReference type="NCBI Taxonomy" id="3056915"/>
    <lineage>
        <taxon>Bacteria</taxon>
        <taxon>Pseudomonadati</taxon>
        <taxon>Bacteroidota</taxon>
        <taxon>Flavobacteriia</taxon>
        <taxon>Flavobacteriales</taxon>
        <taxon>Flavobacteriaceae</taxon>
        <taxon>Robiginitalea</taxon>
    </lineage>
</organism>
<dbReference type="EMBL" id="JAUDUY010000012">
    <property type="protein sequence ID" value="MDM9632656.1"/>
    <property type="molecule type" value="Genomic_DNA"/>
</dbReference>
<dbReference type="GO" id="GO:0008168">
    <property type="term" value="F:methyltransferase activity"/>
    <property type="evidence" value="ECO:0007669"/>
    <property type="project" value="UniProtKB-KW"/>
</dbReference>
<dbReference type="GO" id="GO:0032259">
    <property type="term" value="P:methylation"/>
    <property type="evidence" value="ECO:0007669"/>
    <property type="project" value="UniProtKB-KW"/>
</dbReference>
<dbReference type="SUPFAM" id="SSF53335">
    <property type="entry name" value="S-adenosyl-L-methionine-dependent methyltransferases"/>
    <property type="match status" value="1"/>
</dbReference>
<proteinExistence type="predicted"/>
<comment type="caution">
    <text evidence="5">The sequence shown here is derived from an EMBL/GenBank/DDBJ whole genome shotgun (WGS) entry which is preliminary data.</text>
</comment>
<keyword evidence="4" id="KW-0949">S-adenosyl-L-methionine</keyword>
<reference evidence="5" key="1">
    <citation type="submission" date="2023-06" db="EMBL/GenBank/DDBJ databases">
        <title>Robiginitalea aurantiacus sp. nov. and Algoriphagus sediminis sp. nov., isolated from coastal sediment.</title>
        <authorList>
            <person name="Zhou Z.Y."/>
            <person name="An J."/>
            <person name="Jia Y.W."/>
            <person name="Du Z.J."/>
        </authorList>
    </citation>
    <scope>NUCLEOTIDE SEQUENCE</scope>
    <source>
        <strain evidence="5">M39</strain>
    </source>
</reference>
<evidence type="ECO:0000313" key="6">
    <source>
        <dbReference type="Proteomes" id="UP001174839"/>
    </source>
</evidence>
<evidence type="ECO:0000256" key="2">
    <source>
        <dbReference type="ARBA" id="ARBA00022603"/>
    </source>
</evidence>
<dbReference type="PANTHER" id="PTHR32183:SF11">
    <property type="entry name" value="THIOL METHYLTRANSFERASE 2-RELATED"/>
    <property type="match status" value="1"/>
</dbReference>
<dbReference type="InterPro" id="IPR008854">
    <property type="entry name" value="TPMT"/>
</dbReference>
<dbReference type="Proteomes" id="UP001174839">
    <property type="component" value="Unassembled WGS sequence"/>
</dbReference>
<evidence type="ECO:0000256" key="3">
    <source>
        <dbReference type="ARBA" id="ARBA00022679"/>
    </source>
</evidence>
<dbReference type="Gene3D" id="3.40.50.150">
    <property type="entry name" value="Vaccinia Virus protein VP39"/>
    <property type="match status" value="1"/>
</dbReference>
<evidence type="ECO:0000256" key="1">
    <source>
        <dbReference type="ARBA" id="ARBA00022553"/>
    </source>
</evidence>
<dbReference type="InterPro" id="IPR029063">
    <property type="entry name" value="SAM-dependent_MTases_sf"/>
</dbReference>
<protein>
    <submittedName>
        <fullName evidence="5">Methyltransferase domain-containing protein</fullName>
    </submittedName>
</protein>
<accession>A0ABT7WIA0</accession>
<evidence type="ECO:0000256" key="4">
    <source>
        <dbReference type="ARBA" id="ARBA00022691"/>
    </source>
</evidence>
<name>A0ABT7WIA0_9FLAO</name>
<dbReference type="PROSITE" id="PS51585">
    <property type="entry name" value="SAM_MT_TPMT"/>
    <property type="match status" value="1"/>
</dbReference>
<dbReference type="Pfam" id="PF05724">
    <property type="entry name" value="TPMT"/>
    <property type="match status" value="1"/>
</dbReference>
<dbReference type="RefSeq" id="WP_289726020.1">
    <property type="nucleotide sequence ID" value="NZ_JAUDUY010000012.1"/>
</dbReference>
<sequence>MKLNKQYWQERYEAQRTGWDMGGVSPPIGTYIDQLANKDLRILLPGAGMGYEAAHMVASGFRNLTILDIAPYPLERLQKRLPDSFPPENLIEMDFFKYQGKPFDLILEHTFFCALPPELRPEYVLKMSQLLKPGGKLAGLFFDFPLTDKGPPFGGSKEEYEALFAPHFHLRVLERAINSIKPRAGSELFFIFEKK</sequence>
<evidence type="ECO:0000313" key="5">
    <source>
        <dbReference type="EMBL" id="MDM9632656.1"/>
    </source>
</evidence>
<keyword evidence="6" id="KW-1185">Reference proteome</keyword>